<evidence type="ECO:0000256" key="3">
    <source>
        <dbReference type="ARBA" id="ARBA00022679"/>
    </source>
</evidence>
<organism evidence="10 11">
    <name type="scientific">Saccharomyces mikatae IFO 1815</name>
    <dbReference type="NCBI Taxonomy" id="226126"/>
    <lineage>
        <taxon>Eukaryota</taxon>
        <taxon>Fungi</taxon>
        <taxon>Dikarya</taxon>
        <taxon>Ascomycota</taxon>
        <taxon>Saccharomycotina</taxon>
        <taxon>Saccharomycetes</taxon>
        <taxon>Saccharomycetales</taxon>
        <taxon>Saccharomycetaceae</taxon>
        <taxon>Saccharomyces</taxon>
    </lineage>
</organism>
<keyword evidence="7" id="KW-0067">ATP-binding</keyword>
<dbReference type="GO" id="GO:0070733">
    <property type="term" value="F:AMPylase activity"/>
    <property type="evidence" value="ECO:0007669"/>
    <property type="project" value="TreeGrafter"/>
</dbReference>
<evidence type="ECO:0000256" key="7">
    <source>
        <dbReference type="ARBA" id="ARBA00022840"/>
    </source>
</evidence>
<evidence type="ECO:0000256" key="5">
    <source>
        <dbReference type="ARBA" id="ARBA00022723"/>
    </source>
</evidence>
<reference evidence="10" key="1">
    <citation type="submission" date="2022-10" db="EMBL/GenBank/DDBJ databases">
        <authorList>
            <person name="Byrne P K."/>
        </authorList>
    </citation>
    <scope>NUCLEOTIDE SEQUENCE</scope>
    <source>
        <strain evidence="10">IFO1815</strain>
    </source>
</reference>
<keyword evidence="6" id="KW-0547">Nucleotide-binding</keyword>
<comment type="cofactor">
    <cofactor evidence="1">
        <name>Mg(2+)</name>
        <dbReference type="ChEBI" id="CHEBI:18420"/>
    </cofactor>
</comment>
<evidence type="ECO:0000256" key="1">
    <source>
        <dbReference type="ARBA" id="ARBA00001946"/>
    </source>
</evidence>
<evidence type="ECO:0000256" key="8">
    <source>
        <dbReference type="ARBA" id="ARBA00022842"/>
    </source>
</evidence>
<keyword evidence="8" id="KW-0460">Magnesium</keyword>
<dbReference type="HAMAP" id="MF_00692">
    <property type="entry name" value="SelO"/>
    <property type="match status" value="1"/>
</dbReference>
<evidence type="ECO:0000256" key="9">
    <source>
        <dbReference type="ARBA" id="ARBA00031547"/>
    </source>
</evidence>
<comment type="similarity">
    <text evidence="2">Belongs to the SELO family.</text>
</comment>
<dbReference type="GO" id="GO:0046872">
    <property type="term" value="F:metal ion binding"/>
    <property type="evidence" value="ECO:0007669"/>
    <property type="project" value="UniProtKB-KW"/>
</dbReference>
<dbReference type="GeneID" id="80918189"/>
<dbReference type="GO" id="GO:0005524">
    <property type="term" value="F:ATP binding"/>
    <property type="evidence" value="ECO:0007669"/>
    <property type="project" value="UniProtKB-KW"/>
</dbReference>
<dbReference type="Proteomes" id="UP001161438">
    <property type="component" value="Chromosome 6"/>
</dbReference>
<dbReference type="PANTHER" id="PTHR32057">
    <property type="entry name" value="PROTEIN ADENYLYLTRANSFERASE SELO, MITOCHONDRIAL"/>
    <property type="match status" value="1"/>
</dbReference>
<keyword evidence="3" id="KW-0808">Transferase</keyword>
<keyword evidence="11" id="KW-1185">Reference proteome</keyword>
<evidence type="ECO:0000256" key="4">
    <source>
        <dbReference type="ARBA" id="ARBA00022695"/>
    </source>
</evidence>
<dbReference type="PANTHER" id="PTHR32057:SF14">
    <property type="entry name" value="PROTEIN ADENYLYLTRANSFERASE SELO, MITOCHONDRIAL"/>
    <property type="match status" value="1"/>
</dbReference>
<dbReference type="RefSeq" id="XP_056082093.1">
    <property type="nucleotide sequence ID" value="XM_056222398.1"/>
</dbReference>
<accession>A0AA35IYT5</accession>
<name>A0AA35IYT5_SACMI</name>
<dbReference type="InterPro" id="IPR003846">
    <property type="entry name" value="SelO"/>
</dbReference>
<evidence type="ECO:0000313" key="10">
    <source>
        <dbReference type="EMBL" id="CAI4038978.1"/>
    </source>
</evidence>
<keyword evidence="4" id="KW-0548">Nucleotidyltransferase</keyword>
<dbReference type="EMBL" id="OX365762">
    <property type="protein sequence ID" value="CAI4038978.1"/>
    <property type="molecule type" value="Genomic_DNA"/>
</dbReference>
<sequence>MREKRTIINVLKNSATSHFIKKLTPDISLPSIPEAINVVQQHNATDPVRLKLFHTPRMVSQGAHFAFCLPTKKSHYKPLLLSQSALDEFGLVQDQDLERILAGEKIYYTDDIFPYSTVYSGFQFGSFAAQLGDGRVVNLFDLKDSRTGQWQTFQLKGAGMTPFSRFADGKAVLRSSIREFIMSEALHSIGIPSTRAIQLTLLPGTKAQRRTQEPCAVVCRFAPSWIRLGNFNLFRWRQDLQGLIKLSDYCIEELFDGGAQFEGKPDFDVFRKDFFPDSEKKIDEQVKKDENGKELMSEEDVSKLSKYDKFFRHVVSLNANTVAHWQAYGFANGVLNTDNTSIMGLTIDYGPFAFLDKFEPSFTPNHDDTANRYSFANQPSIIWWNLQQFAKDLACLLGLKSHDLELLLKGELDFVDDTLEKTMIKRVQKLVELSANEYKYVFTTRYARLMSQRLGVDLDLEPYMNSTSGKDVRRAAAKSREFCAVIVEPLLDILQATKIDYNNFFIHLQNYMGPFFIKDKKEATTLFGAFDEEYLRMFFSTEQMEKMAENENTLIAGEKLLDSNGEHRLLDEKLEKVYNWTQDYLTLIPPTGATNRALLARKANPLFVPRSWILEEVVDDLMYDQRDSLQDPDSNLDTSALKKLFLMSVNPYDRAKWDDSLRPDLEEKWANLSHQEGSKFMKQASCSS</sequence>
<dbReference type="GO" id="GO:0005739">
    <property type="term" value="C:mitochondrion"/>
    <property type="evidence" value="ECO:0007669"/>
    <property type="project" value="TreeGrafter"/>
</dbReference>
<gene>
    <name evidence="10" type="primary">SMKI06G3300</name>
    <name evidence="10" type="ORF">SMKI_06G3300</name>
</gene>
<dbReference type="Pfam" id="PF02696">
    <property type="entry name" value="SelO"/>
    <property type="match status" value="1"/>
</dbReference>
<dbReference type="AlphaFoldDB" id="A0AA35IYT5"/>
<evidence type="ECO:0000256" key="6">
    <source>
        <dbReference type="ARBA" id="ARBA00022741"/>
    </source>
</evidence>
<proteinExistence type="inferred from homology"/>
<evidence type="ECO:0000256" key="2">
    <source>
        <dbReference type="ARBA" id="ARBA00009747"/>
    </source>
</evidence>
<protein>
    <recommendedName>
        <fullName evidence="9">Selenoprotein O</fullName>
    </recommendedName>
</protein>
<keyword evidence="5" id="KW-0479">Metal-binding</keyword>
<evidence type="ECO:0000313" key="11">
    <source>
        <dbReference type="Proteomes" id="UP001161438"/>
    </source>
</evidence>